<reference evidence="2" key="1">
    <citation type="submission" date="2019-09" db="EMBL/GenBank/DDBJ databases">
        <authorList>
            <person name="Cremers G."/>
        </authorList>
    </citation>
    <scope>NUCLEOTIDE SEQUENCE [LARGE SCALE GENOMIC DNA]</scope>
    <source>
        <strain evidence="2">3B</strain>
    </source>
</reference>
<name>A0A5E6MA07_9BACT</name>
<gene>
    <name evidence="2" type="ORF">MAMC_00456</name>
</gene>
<accession>A0A5E6MA07</accession>
<comment type="caution">
    <text evidence="2">The sequence shown here is derived from an EMBL/GenBank/DDBJ whole genome shotgun (WGS) entry which is preliminary data.</text>
</comment>
<evidence type="ECO:0008006" key="4">
    <source>
        <dbReference type="Google" id="ProtNLM"/>
    </source>
</evidence>
<evidence type="ECO:0000256" key="1">
    <source>
        <dbReference type="SAM" id="SignalP"/>
    </source>
</evidence>
<organism evidence="2 3">
    <name type="scientific">Methylacidimicrobium cyclopophantes</name>
    <dbReference type="NCBI Taxonomy" id="1041766"/>
    <lineage>
        <taxon>Bacteria</taxon>
        <taxon>Pseudomonadati</taxon>
        <taxon>Verrucomicrobiota</taxon>
        <taxon>Methylacidimicrobium</taxon>
    </lineage>
</organism>
<evidence type="ECO:0000313" key="3">
    <source>
        <dbReference type="Proteomes" id="UP000381693"/>
    </source>
</evidence>
<dbReference type="Proteomes" id="UP000381693">
    <property type="component" value="Unassembled WGS sequence"/>
</dbReference>
<protein>
    <recommendedName>
        <fullName evidence="4">DUF1571 domain-containing protein</fullName>
    </recommendedName>
</protein>
<feature type="chain" id="PRO_5023020724" description="DUF1571 domain-containing protein" evidence="1">
    <location>
        <begin position="29"/>
        <end position="266"/>
    </location>
</feature>
<sequence>MRLPDSKPFSGCAIAALCLLTAPLGAMAAEAPPAPSSPPSLSSIVDRMVAKQEALAHELNAYQFLEQIDIEALGRDNATRRRSRVVVQIRPNSHALILTDAPGDEKAKRAAAEAEVKQARRGIETVYSFRKAVPRFHVVLLGHGNWHGEPAYRLAFAGKPDEPYRTPLEKLLNHVHGQMHVSARDYSILETQAFLAEPVNVAWFLVRFEHLDFFYVAQRISPLGYVPKTVTFHYQVRIPFASRHERQHIELVDYRRAKPTETSAGP</sequence>
<feature type="signal peptide" evidence="1">
    <location>
        <begin position="1"/>
        <end position="28"/>
    </location>
</feature>
<dbReference type="RefSeq" id="WP_142524557.1">
    <property type="nucleotide sequence ID" value="NZ_CABFUZ020000081.1"/>
</dbReference>
<keyword evidence="1" id="KW-0732">Signal</keyword>
<evidence type="ECO:0000313" key="2">
    <source>
        <dbReference type="EMBL" id="VVM05184.1"/>
    </source>
</evidence>
<keyword evidence="3" id="KW-1185">Reference proteome</keyword>
<dbReference type="AlphaFoldDB" id="A0A5E6MA07"/>
<dbReference type="OrthoDB" id="189155at2"/>
<proteinExistence type="predicted"/>
<dbReference type="EMBL" id="CABFUZ020000081">
    <property type="protein sequence ID" value="VVM05184.1"/>
    <property type="molecule type" value="Genomic_DNA"/>
</dbReference>